<keyword evidence="3" id="KW-0560">Oxidoreductase</keyword>
<dbReference type="OrthoDB" id="9793944at2"/>
<dbReference type="SUPFAM" id="SSF56176">
    <property type="entry name" value="FAD-binding/transporter-associated domain-like"/>
    <property type="match status" value="1"/>
</dbReference>
<keyword evidence="6" id="KW-1185">Reference proteome</keyword>
<organism evidence="5 6">
    <name type="scientific">Roseivivax lentus</name>
    <dbReference type="NCBI Taxonomy" id="633194"/>
    <lineage>
        <taxon>Bacteria</taxon>
        <taxon>Pseudomonadati</taxon>
        <taxon>Pseudomonadota</taxon>
        <taxon>Alphaproteobacteria</taxon>
        <taxon>Rhodobacterales</taxon>
        <taxon>Roseobacteraceae</taxon>
        <taxon>Roseivivax</taxon>
    </lineage>
</organism>
<sequence length="275" mass="28792">MKAADFAYEKPGNLADALALLADPDRDASPLAGGQSLVPMMNFRMAMPDLLVDLGALDELRGIAPGAAGGLTIGAMTRYADLEASELVATHAPLIAMALPHIAHAAIRYRGTIGGSVALADPAAEMPALMLAMDAEIEAQSSQGSRRIRAAEFFTGIYDTALAPGELVTAIHITAAPEGRRFAFYELARRHGDYAMAGVAVAATGTNRADPRIAFFSVSDRPVRAIRAEAALQAGDAEDAMAALDEIDFAGDLNADARTKRHLAGVVLKRALGRL</sequence>
<dbReference type="InterPro" id="IPR036318">
    <property type="entry name" value="FAD-bd_PCMH-like_sf"/>
</dbReference>
<dbReference type="FunFam" id="3.30.465.10:FF:000017">
    <property type="entry name" value="Xanthine dehydrogenase, FAD binding subunit"/>
    <property type="match status" value="1"/>
</dbReference>
<dbReference type="InterPro" id="IPR016167">
    <property type="entry name" value="FAD-bd_PCMH_sub1"/>
</dbReference>
<dbReference type="Gene3D" id="3.30.390.50">
    <property type="entry name" value="CO dehydrogenase flavoprotein, C-terminal domain"/>
    <property type="match status" value="1"/>
</dbReference>
<dbReference type="InterPro" id="IPR005107">
    <property type="entry name" value="CO_DH_flav_C"/>
</dbReference>
<dbReference type="GO" id="GO:0071949">
    <property type="term" value="F:FAD binding"/>
    <property type="evidence" value="ECO:0007669"/>
    <property type="project" value="InterPro"/>
</dbReference>
<gene>
    <name evidence="5" type="ORF">SAMN05421759_106178</name>
</gene>
<dbReference type="Pfam" id="PF03450">
    <property type="entry name" value="CO_deh_flav_C"/>
    <property type="match status" value="1"/>
</dbReference>
<evidence type="ECO:0000259" key="4">
    <source>
        <dbReference type="PROSITE" id="PS51387"/>
    </source>
</evidence>
<accession>A0A1N7N339</accession>
<evidence type="ECO:0000256" key="2">
    <source>
        <dbReference type="ARBA" id="ARBA00022827"/>
    </source>
</evidence>
<dbReference type="RefSeq" id="WP_076448322.1">
    <property type="nucleotide sequence ID" value="NZ_FTOQ01000006.1"/>
</dbReference>
<dbReference type="InterPro" id="IPR002346">
    <property type="entry name" value="Mopterin_DH_FAD-bd"/>
</dbReference>
<dbReference type="Proteomes" id="UP000186684">
    <property type="component" value="Unassembled WGS sequence"/>
</dbReference>
<dbReference type="PROSITE" id="PS51387">
    <property type="entry name" value="FAD_PCMH"/>
    <property type="match status" value="1"/>
</dbReference>
<feature type="domain" description="FAD-binding PCMH-type" evidence="4">
    <location>
        <begin position="1"/>
        <end position="178"/>
    </location>
</feature>
<dbReference type="GO" id="GO:0016491">
    <property type="term" value="F:oxidoreductase activity"/>
    <property type="evidence" value="ECO:0007669"/>
    <property type="project" value="UniProtKB-KW"/>
</dbReference>
<dbReference type="EMBL" id="FTOQ01000006">
    <property type="protein sequence ID" value="SIS92539.1"/>
    <property type="molecule type" value="Genomic_DNA"/>
</dbReference>
<dbReference type="InterPro" id="IPR016169">
    <property type="entry name" value="FAD-bd_PCMH_sub2"/>
</dbReference>
<proteinExistence type="predicted"/>
<dbReference type="InterPro" id="IPR036683">
    <property type="entry name" value="CO_DH_flav_C_dom_sf"/>
</dbReference>
<evidence type="ECO:0000256" key="1">
    <source>
        <dbReference type="ARBA" id="ARBA00022630"/>
    </source>
</evidence>
<dbReference type="AlphaFoldDB" id="A0A1N7N339"/>
<evidence type="ECO:0000313" key="5">
    <source>
        <dbReference type="EMBL" id="SIS92539.1"/>
    </source>
</evidence>
<evidence type="ECO:0000256" key="3">
    <source>
        <dbReference type="ARBA" id="ARBA00023002"/>
    </source>
</evidence>
<dbReference type="InterPro" id="IPR016166">
    <property type="entry name" value="FAD-bd_PCMH"/>
</dbReference>
<dbReference type="PANTHER" id="PTHR42659:SF2">
    <property type="entry name" value="XANTHINE DEHYDROGENASE SUBUNIT C-RELATED"/>
    <property type="match status" value="1"/>
</dbReference>
<dbReference type="SMART" id="SM01092">
    <property type="entry name" value="CO_deh_flav_C"/>
    <property type="match status" value="1"/>
</dbReference>
<dbReference type="Gene3D" id="3.30.465.10">
    <property type="match status" value="1"/>
</dbReference>
<dbReference type="PANTHER" id="PTHR42659">
    <property type="entry name" value="XANTHINE DEHYDROGENASE SUBUNIT C-RELATED"/>
    <property type="match status" value="1"/>
</dbReference>
<keyword evidence="1" id="KW-0285">Flavoprotein</keyword>
<evidence type="ECO:0000313" key="6">
    <source>
        <dbReference type="Proteomes" id="UP000186684"/>
    </source>
</evidence>
<dbReference type="Pfam" id="PF00941">
    <property type="entry name" value="FAD_binding_5"/>
    <property type="match status" value="1"/>
</dbReference>
<name>A0A1N7N339_9RHOB</name>
<reference evidence="6" key="1">
    <citation type="submission" date="2017-01" db="EMBL/GenBank/DDBJ databases">
        <authorList>
            <person name="Varghese N."/>
            <person name="Submissions S."/>
        </authorList>
    </citation>
    <scope>NUCLEOTIDE SEQUENCE [LARGE SCALE GENOMIC DNA]</scope>
    <source>
        <strain evidence="6">DSM 29430</strain>
    </source>
</reference>
<protein>
    <submittedName>
        <fullName evidence="5">Carbon-monoxide dehydrogenase medium subunit</fullName>
    </submittedName>
</protein>
<dbReference type="STRING" id="633194.SAMN05421759_106178"/>
<dbReference type="Gene3D" id="3.30.43.10">
    <property type="entry name" value="Uridine Diphospho-n-acetylenolpyruvylglucosamine Reductase, domain 2"/>
    <property type="match status" value="1"/>
</dbReference>
<dbReference type="InterPro" id="IPR051312">
    <property type="entry name" value="Diverse_Substr_Oxidored"/>
</dbReference>
<dbReference type="SUPFAM" id="SSF55447">
    <property type="entry name" value="CO dehydrogenase flavoprotein C-terminal domain-like"/>
    <property type="match status" value="1"/>
</dbReference>
<keyword evidence="2" id="KW-0274">FAD</keyword>